<evidence type="ECO:0000313" key="4">
    <source>
        <dbReference type="EMBL" id="MBB4918134.1"/>
    </source>
</evidence>
<dbReference type="PRINTS" id="PR00793">
    <property type="entry name" value="PROAMNOPTASE"/>
</dbReference>
<protein>
    <submittedName>
        <fullName evidence="4">Pimeloyl-ACP methyl ester carboxylesterase</fullName>
    </submittedName>
</protein>
<keyword evidence="2" id="KW-0378">Hydrolase</keyword>
<dbReference type="InterPro" id="IPR051601">
    <property type="entry name" value="Serine_prot/Carboxylest_S33"/>
</dbReference>
<feature type="domain" description="AB hydrolase-1" evidence="3">
    <location>
        <begin position="47"/>
        <end position="202"/>
    </location>
</feature>
<evidence type="ECO:0000256" key="2">
    <source>
        <dbReference type="ARBA" id="ARBA00022801"/>
    </source>
</evidence>
<dbReference type="PANTHER" id="PTHR43248:SF2">
    <property type="entry name" value="PROLYL AMINOPEPTIDASE"/>
    <property type="match status" value="1"/>
</dbReference>
<dbReference type="EMBL" id="JACHJP010000006">
    <property type="protein sequence ID" value="MBB4918134.1"/>
    <property type="molecule type" value="Genomic_DNA"/>
</dbReference>
<evidence type="ECO:0000313" key="5">
    <source>
        <dbReference type="Proteomes" id="UP000552644"/>
    </source>
</evidence>
<dbReference type="PROSITE" id="PS00708">
    <property type="entry name" value="PRO_ENDOPEP_SER"/>
    <property type="match status" value="1"/>
</dbReference>
<dbReference type="GO" id="GO:0004252">
    <property type="term" value="F:serine-type endopeptidase activity"/>
    <property type="evidence" value="ECO:0007669"/>
    <property type="project" value="InterPro"/>
</dbReference>
<dbReference type="InterPro" id="IPR002410">
    <property type="entry name" value="Peptidase_S33"/>
</dbReference>
<dbReference type="PANTHER" id="PTHR43248">
    <property type="entry name" value="2-SUCCINYL-6-HYDROXY-2,4-CYCLOHEXADIENE-1-CARBOXYLATE SYNTHASE"/>
    <property type="match status" value="1"/>
</dbReference>
<dbReference type="RefSeq" id="WP_184719082.1">
    <property type="nucleotide sequence ID" value="NZ_JACHJP010000006.1"/>
</dbReference>
<accession>A0A7W7VQ34</accession>
<gene>
    <name evidence="4" type="ORF">FHS44_005261</name>
</gene>
<evidence type="ECO:0000256" key="1">
    <source>
        <dbReference type="ARBA" id="ARBA00010088"/>
    </source>
</evidence>
<evidence type="ECO:0000259" key="3">
    <source>
        <dbReference type="Pfam" id="PF00561"/>
    </source>
</evidence>
<sequence length="418" mass="45825">MTVYLPGVTLTDHTFTVPLDHADPGGRTIEVFAREAVDPARRGNDLPWLLFLQGGPGGKSPRPHAADSWLARALRTHRVLLLDQRGTGRSTPVTANTLTGTDAETAAMLRHFRADAIVADAELIRRELAGDRPWETLGQSYGGFITLTYLSTAPEGLAACYVCGGLAGLGASAEEVYSRTYPRVRAKVDRFFARYPGDSARLDAIADRLRESEVRLPDGDVLSVRRLQSMGMCLGMSDGAEYLHWVLDEAWTGGELSDLFRYEVMTATGFVGNPLYAVMHESIYAQGAATAWAAHRLLPPEFAEDARPLLPTGEMIYPWMFEEIAALRPFRGAAEILAADDSWPNLYDPVRLAANRVPVAAAVYYDDMYVDEGLSTRTAAEVGGVRTWVTNEWEHDGVRVSGERVLARLMDTVTGVYG</sequence>
<dbReference type="InterPro" id="IPR029058">
    <property type="entry name" value="AB_hydrolase_fold"/>
</dbReference>
<dbReference type="Pfam" id="PF00561">
    <property type="entry name" value="Abhydrolase_1"/>
    <property type="match status" value="1"/>
</dbReference>
<organism evidence="4 5">
    <name type="scientific">Streptosporangium saharense</name>
    <dbReference type="NCBI Taxonomy" id="1706840"/>
    <lineage>
        <taxon>Bacteria</taxon>
        <taxon>Bacillati</taxon>
        <taxon>Actinomycetota</taxon>
        <taxon>Actinomycetes</taxon>
        <taxon>Streptosporangiales</taxon>
        <taxon>Streptosporangiaceae</taxon>
        <taxon>Streptosporangium</taxon>
    </lineage>
</organism>
<dbReference type="Proteomes" id="UP000552644">
    <property type="component" value="Unassembled WGS sequence"/>
</dbReference>
<dbReference type="Gene3D" id="3.40.50.1820">
    <property type="entry name" value="alpha/beta hydrolase"/>
    <property type="match status" value="1"/>
</dbReference>
<dbReference type="InterPro" id="IPR002471">
    <property type="entry name" value="Pept_S9_AS"/>
</dbReference>
<dbReference type="AlphaFoldDB" id="A0A7W7VQ34"/>
<name>A0A7W7VQ34_9ACTN</name>
<proteinExistence type="inferred from homology"/>
<dbReference type="SUPFAM" id="SSF53474">
    <property type="entry name" value="alpha/beta-Hydrolases"/>
    <property type="match status" value="1"/>
</dbReference>
<dbReference type="GO" id="GO:0004177">
    <property type="term" value="F:aminopeptidase activity"/>
    <property type="evidence" value="ECO:0007669"/>
    <property type="project" value="UniProtKB-EC"/>
</dbReference>
<dbReference type="GO" id="GO:0006508">
    <property type="term" value="P:proteolysis"/>
    <property type="evidence" value="ECO:0007669"/>
    <property type="project" value="InterPro"/>
</dbReference>
<keyword evidence="5" id="KW-1185">Reference proteome</keyword>
<dbReference type="InterPro" id="IPR000073">
    <property type="entry name" value="AB_hydrolase_1"/>
</dbReference>
<comment type="caution">
    <text evidence="4">The sequence shown here is derived from an EMBL/GenBank/DDBJ whole genome shotgun (WGS) entry which is preliminary data.</text>
</comment>
<comment type="similarity">
    <text evidence="1">Belongs to the peptidase S33 family.</text>
</comment>
<reference evidence="4 5" key="1">
    <citation type="submission" date="2020-08" db="EMBL/GenBank/DDBJ databases">
        <title>Genomic Encyclopedia of Type Strains, Phase III (KMG-III): the genomes of soil and plant-associated and newly described type strains.</title>
        <authorList>
            <person name="Whitman W."/>
        </authorList>
    </citation>
    <scope>NUCLEOTIDE SEQUENCE [LARGE SCALE GENOMIC DNA]</scope>
    <source>
        <strain evidence="4 5">CECT 8840</strain>
    </source>
</reference>